<dbReference type="EMBL" id="BRYB01000585">
    <property type="protein sequence ID" value="GMI33401.1"/>
    <property type="molecule type" value="Genomic_DNA"/>
</dbReference>
<dbReference type="InterPro" id="IPR036259">
    <property type="entry name" value="MFS_trans_sf"/>
</dbReference>
<feature type="transmembrane region" description="Helical" evidence="4">
    <location>
        <begin position="602"/>
        <end position="623"/>
    </location>
</feature>
<keyword evidence="4" id="KW-1133">Transmembrane helix</keyword>
<dbReference type="InterPro" id="IPR032675">
    <property type="entry name" value="LRR_dom_sf"/>
</dbReference>
<dbReference type="InterPro" id="IPR011641">
    <property type="entry name" value="Tyr-kin_ephrin_A/B_rcpt-like"/>
</dbReference>
<dbReference type="SUPFAM" id="SSF57184">
    <property type="entry name" value="Growth factor receptor domain"/>
    <property type="match status" value="3"/>
</dbReference>
<dbReference type="InterPro" id="IPR009030">
    <property type="entry name" value="Growth_fac_rcpt_cys_sf"/>
</dbReference>
<feature type="transmembrane region" description="Helical" evidence="4">
    <location>
        <begin position="910"/>
        <end position="933"/>
    </location>
</feature>
<evidence type="ECO:0000256" key="2">
    <source>
        <dbReference type="ARBA" id="ARBA00023157"/>
    </source>
</evidence>
<evidence type="ECO:0000256" key="4">
    <source>
        <dbReference type="SAM" id="Phobius"/>
    </source>
</evidence>
<feature type="domain" description="Major facilitator superfamily (MFS) profile" evidence="6">
    <location>
        <begin position="1430"/>
        <end position="1861"/>
    </location>
</feature>
<dbReference type="InterPro" id="IPR020846">
    <property type="entry name" value="MFS_dom"/>
</dbReference>
<keyword evidence="2" id="KW-1015">Disulfide bond</keyword>
<feature type="region of interest" description="Disordered" evidence="3">
    <location>
        <begin position="1355"/>
        <end position="1392"/>
    </location>
</feature>
<feature type="transmembrane region" description="Helical" evidence="4">
    <location>
        <begin position="1723"/>
        <end position="1745"/>
    </location>
</feature>
<feature type="transmembrane region" description="Helical" evidence="4">
    <location>
        <begin position="1494"/>
        <end position="1512"/>
    </location>
</feature>
<dbReference type="PANTHER" id="PTHR46967:SF2">
    <property type="entry name" value="SUSHI, VON WILLEBRAND FACTOR TYPE A, EGF AND PENTRAXIN DOMAIN-CONTAINING PROTEIN 1-LIKE"/>
    <property type="match status" value="1"/>
</dbReference>
<comment type="caution">
    <text evidence="7">The sequence shown here is derived from an EMBL/GenBank/DDBJ whole genome shotgun (WGS) entry which is preliminary data.</text>
</comment>
<evidence type="ECO:0000259" key="6">
    <source>
        <dbReference type="PROSITE" id="PS50850"/>
    </source>
</evidence>
<feature type="transmembrane region" description="Helical" evidence="4">
    <location>
        <begin position="1581"/>
        <end position="1605"/>
    </location>
</feature>
<evidence type="ECO:0000313" key="8">
    <source>
        <dbReference type="Proteomes" id="UP001165060"/>
    </source>
</evidence>
<feature type="compositionally biased region" description="Low complexity" evidence="3">
    <location>
        <begin position="1379"/>
        <end position="1391"/>
    </location>
</feature>
<dbReference type="Pfam" id="PF07690">
    <property type="entry name" value="MFS_1"/>
    <property type="match status" value="1"/>
</dbReference>
<dbReference type="SUPFAM" id="SSF52058">
    <property type="entry name" value="L domain-like"/>
    <property type="match status" value="1"/>
</dbReference>
<comment type="subcellular location">
    <subcellularLocation>
        <location evidence="1">Membrane</location>
        <topology evidence="1">Multi-pass membrane protein</topology>
    </subcellularLocation>
</comment>
<reference evidence="7 8" key="1">
    <citation type="journal article" date="2023" name="Commun. Biol.">
        <title>Genome analysis of Parmales, the sister group of diatoms, reveals the evolutionary specialization of diatoms from phago-mixotrophs to photoautotrophs.</title>
        <authorList>
            <person name="Ban H."/>
            <person name="Sato S."/>
            <person name="Yoshikawa S."/>
            <person name="Yamada K."/>
            <person name="Nakamura Y."/>
            <person name="Ichinomiya M."/>
            <person name="Sato N."/>
            <person name="Blanc-Mathieu R."/>
            <person name="Endo H."/>
            <person name="Kuwata A."/>
            <person name="Ogata H."/>
        </authorList>
    </citation>
    <scope>NUCLEOTIDE SEQUENCE [LARGE SCALE GENOMIC DNA]</scope>
</reference>
<dbReference type="InterPro" id="IPR006212">
    <property type="entry name" value="Furin_repeat"/>
</dbReference>
<dbReference type="Gene3D" id="1.20.1250.20">
    <property type="entry name" value="MFS general substrate transporter like domains"/>
    <property type="match status" value="1"/>
</dbReference>
<keyword evidence="4" id="KW-0812">Transmembrane</keyword>
<feature type="transmembrane region" description="Helical" evidence="4">
    <location>
        <begin position="1524"/>
        <end position="1543"/>
    </location>
</feature>
<evidence type="ECO:0000256" key="3">
    <source>
        <dbReference type="SAM" id="MobiDB-lite"/>
    </source>
</evidence>
<sequence>MQTAAGTPSFDSSGQVQGRLEVKVGDDWATITSAQGSFGGGTSSGGEAESTVACRQLGNELGYTLVSASKVGREDTDHGSGMAYSVTCAGTESTLDSCTYFFYSSWPSSNHYLDVGVACTFLAPGDECAECVAGKFSGTSGVAACTSCTAGSYSTVGAASCEQCEAGKASASPAATSAAACTECVAGKFSDTSGVAACTSCAAGSYMSTVGAASCEQCEAGKASASPAATSAAACTECVAGKFSGTSGVAACTSCAAGSYMSTVGAASCEQCAAGKASARPAATSAAACTECASGTYANAAIGATRCVDCAAGSYSTAMGSVSADDCQLCEAGKASATPAATSAAACDECASGTYANAAIGATRCVDCAAGSYSTVVGSVSAGDCQLCEAGKASASPAATSAAACTECASGTYANAAIGATRCVDCAAGSYSTVVGSVSASDCQLCEAGKASASPAATSAAACTECASGTYANAAIGATGCVRCAAGSYSTVVGSVSAGDCQLCEAGKASASPAATSAAACEECVAGKYANAAIGASVCVSCTTDFLTAPGSTSSSDCVCPAGSTPLADLSGCKALLLCADDEFLSSEDSSEEQVCVKCDNLTSIAMVVGSFLTFVAITYYVSDKVTIKSTMVQIKGMTTYFQCAQLTTLVDIPWPRIALVLPFAIPFGDGACLTNQVGWTQQHSFFVYIYGALLVAFVIRMRGNRFGKGSIERKETYERLVLFVLICYSPLVQNAATMQRCITDPDFGLVLEADPRVSCETSFLRVTVIIHALAIVAIVGIGLPYFVLRTTYNLRQADRLSESNIYVGLYEWYSPTRPYWEAVLLAKKFVLIMASTTVITDPLAQALIGTATNLGYMILLETKRPMLMQPSQLLRGKNLFHMMERAASTASLIGSIIAVLGAASPGLVGVLGVLFAFCNLIYATYVVGFFFFEEKKIKNRTKVVPDEEDLFKMSAWDSHVKLIDELDLVPADREQMVGEMKLLRTKVLVAIEKELGAATSEAGGAMAQADATLAKLKADTTRIEGDAAELLGLQEAMYKRVREAMYKKELIKLVKVYAGTFQPIETITKLKIPLDVMKLEEGLGQGCTALVAVELHDGVTEIGDSAFGNCSSLAEINVPASVTKLGEKVFEGCTQLRAVELHDGVVEIGDSAFGNCRSLSEIKDAFRYCSSLAEMRIPPSVTELAAGMFSGCTALRVVELHDGVTIIGGNVFENCSSLTEEKAEAEGYSSVNEYVVERAMPENWVMRKGSRVGGSAEQSVSVAVEKGGENWVTRKRSRGGSSAKQPVSVADEKATSEGRENWATRKGSRVGGSAKRLASIAGEMGEGEWAIEFMQNFLEQKTTTMMEQVEKQQIASGGGPLTPDQKAQPGPDDEDPVLESASLLSSTSSPPISPDALVSLAWPESSRASPRTLISGVLLQNTPPHQRQLLLRNFAVKMLSVLSTWTPLFTHEAYEPPDCSISSITYPPTAFPPPPTSTIAYDFGLFCASSSKLSLLNSAFFVGTFAGSLICGPLADQFGRKPVILFFLLLNATSLLLSSLTASPISYAFLRFLAGTSSLALTLANFTLAVEWVPEGWRACLSGLLFSGTACGELLFVLLAALLAGIVPSLSWRALVFVMAVLSFVPAYTSWSADESPKWLGSRGRAAEADALLAKASAAAGIPAPPAFPPPPPPSPQEKPATLGSVLRLSQTWAMALLWFAASANYYGISLAASSLSRGGNVYLTAALSAAMEIPAALLSNYVLEIPWMGRRLSTTALYASGGFMCLLIPVAPPFLTRYLAIAGKTLVSAAFDNIYVYSNEVFPTRVRVSATGFCSAAARIGSVTASSIVFMDLNALMALFGVLCVAAAVACRTLLPETRDFGGLGKKGGEGGREVEMRARRSLD</sequence>
<dbReference type="Pfam" id="PF13306">
    <property type="entry name" value="LRR_5"/>
    <property type="match status" value="2"/>
</dbReference>
<dbReference type="InterPro" id="IPR001190">
    <property type="entry name" value="SRCR"/>
</dbReference>
<dbReference type="Gene3D" id="2.10.50.10">
    <property type="entry name" value="Tumor Necrosis Factor Receptor, subunit A, domain 2"/>
    <property type="match status" value="7"/>
</dbReference>
<feature type="transmembrane region" description="Helical" evidence="4">
    <location>
        <begin position="883"/>
        <end position="904"/>
    </location>
</feature>
<feature type="transmembrane region" description="Helical" evidence="4">
    <location>
        <begin position="767"/>
        <end position="788"/>
    </location>
</feature>
<dbReference type="PROSITE" id="PS50287">
    <property type="entry name" value="SRCR_2"/>
    <property type="match status" value="1"/>
</dbReference>
<dbReference type="InterPro" id="IPR036772">
    <property type="entry name" value="SRCR-like_dom_sf"/>
</dbReference>
<gene>
    <name evidence="7" type="ORF">TeGR_g9550</name>
</gene>
<name>A0ABQ6MUB8_9STRA</name>
<dbReference type="Proteomes" id="UP001165060">
    <property type="component" value="Unassembled WGS sequence"/>
</dbReference>
<feature type="transmembrane region" description="Helical" evidence="4">
    <location>
        <begin position="1611"/>
        <end position="1630"/>
    </location>
</feature>
<proteinExistence type="predicted"/>
<dbReference type="PANTHER" id="PTHR46967">
    <property type="entry name" value="INSULIN-LIKE GROWTH FACTOR BINDING PROTEIN,N-TERMINAL"/>
    <property type="match status" value="1"/>
</dbReference>
<accession>A0ABQ6MUB8</accession>
<organism evidence="7 8">
    <name type="scientific">Tetraparma gracilis</name>
    <dbReference type="NCBI Taxonomy" id="2962635"/>
    <lineage>
        <taxon>Eukaryota</taxon>
        <taxon>Sar</taxon>
        <taxon>Stramenopiles</taxon>
        <taxon>Ochrophyta</taxon>
        <taxon>Bolidophyceae</taxon>
        <taxon>Parmales</taxon>
        <taxon>Triparmaceae</taxon>
        <taxon>Tetraparma</taxon>
    </lineage>
</organism>
<feature type="transmembrane region" description="Helical" evidence="4">
    <location>
        <begin position="644"/>
        <end position="666"/>
    </location>
</feature>
<dbReference type="InterPro" id="IPR011701">
    <property type="entry name" value="MFS"/>
</dbReference>
<feature type="transmembrane region" description="Helical" evidence="4">
    <location>
        <begin position="1549"/>
        <end position="1569"/>
    </location>
</feature>
<dbReference type="SMART" id="SM00261">
    <property type="entry name" value="FU"/>
    <property type="match status" value="7"/>
</dbReference>
<protein>
    <recommendedName>
        <fullName evidence="9">Major facilitator superfamily (MFS) profile domain-containing protein</fullName>
    </recommendedName>
</protein>
<dbReference type="SMART" id="SM01411">
    <property type="entry name" value="Ephrin_rec_like"/>
    <property type="match status" value="8"/>
</dbReference>
<dbReference type="PROSITE" id="PS50850">
    <property type="entry name" value="MFS"/>
    <property type="match status" value="1"/>
</dbReference>
<evidence type="ECO:0008006" key="9">
    <source>
        <dbReference type="Google" id="ProtNLM"/>
    </source>
</evidence>
<feature type="domain" description="SRCR" evidence="5">
    <location>
        <begin position="1"/>
        <end position="120"/>
    </location>
</feature>
<feature type="region of interest" description="Disordered" evidence="3">
    <location>
        <begin position="1272"/>
        <end position="1315"/>
    </location>
</feature>
<feature type="transmembrane region" description="Helical" evidence="4">
    <location>
        <begin position="686"/>
        <end position="704"/>
    </location>
</feature>
<dbReference type="InterPro" id="IPR026906">
    <property type="entry name" value="LRR_5"/>
</dbReference>
<dbReference type="Pfam" id="PF07699">
    <property type="entry name" value="Ephrin_rec_like"/>
    <property type="match status" value="5"/>
</dbReference>
<evidence type="ECO:0000256" key="1">
    <source>
        <dbReference type="ARBA" id="ARBA00004141"/>
    </source>
</evidence>
<evidence type="ECO:0000259" key="5">
    <source>
        <dbReference type="PROSITE" id="PS50287"/>
    </source>
</evidence>
<dbReference type="SMART" id="SM00202">
    <property type="entry name" value="SR"/>
    <property type="match status" value="1"/>
</dbReference>
<dbReference type="SUPFAM" id="SSF56487">
    <property type="entry name" value="SRCR-like"/>
    <property type="match status" value="1"/>
</dbReference>
<keyword evidence="4" id="KW-0472">Membrane</keyword>
<feature type="compositionally biased region" description="Basic and acidic residues" evidence="3">
    <location>
        <begin position="1291"/>
        <end position="1304"/>
    </location>
</feature>
<evidence type="ECO:0000313" key="7">
    <source>
        <dbReference type="EMBL" id="GMI33401.1"/>
    </source>
</evidence>
<dbReference type="SUPFAM" id="SSF103473">
    <property type="entry name" value="MFS general substrate transporter"/>
    <property type="match status" value="1"/>
</dbReference>
<dbReference type="Gene3D" id="3.80.10.10">
    <property type="entry name" value="Ribonuclease Inhibitor"/>
    <property type="match status" value="2"/>
</dbReference>
<feature type="transmembrane region" description="Helical" evidence="4">
    <location>
        <begin position="1757"/>
        <end position="1774"/>
    </location>
</feature>
<keyword evidence="8" id="KW-1185">Reference proteome</keyword>
<feature type="transmembrane region" description="Helical" evidence="4">
    <location>
        <begin position="1838"/>
        <end position="1857"/>
    </location>
</feature>